<dbReference type="AlphaFoldDB" id="A0AAD4C6Z3"/>
<reference evidence="1" key="2">
    <citation type="journal article" date="2020" name="Nat. Commun.">
        <title>Large-scale genome sequencing of mycorrhizal fungi provides insights into the early evolution of symbiotic traits.</title>
        <authorList>
            <person name="Miyauchi S."/>
            <person name="Kiss E."/>
            <person name="Kuo A."/>
            <person name="Drula E."/>
            <person name="Kohler A."/>
            <person name="Sanchez-Garcia M."/>
            <person name="Morin E."/>
            <person name="Andreopoulos B."/>
            <person name="Barry K.W."/>
            <person name="Bonito G."/>
            <person name="Buee M."/>
            <person name="Carver A."/>
            <person name="Chen C."/>
            <person name="Cichocki N."/>
            <person name="Clum A."/>
            <person name="Culley D."/>
            <person name="Crous P.W."/>
            <person name="Fauchery L."/>
            <person name="Girlanda M."/>
            <person name="Hayes R.D."/>
            <person name="Keri Z."/>
            <person name="LaButti K."/>
            <person name="Lipzen A."/>
            <person name="Lombard V."/>
            <person name="Magnuson J."/>
            <person name="Maillard F."/>
            <person name="Murat C."/>
            <person name="Nolan M."/>
            <person name="Ohm R.A."/>
            <person name="Pangilinan J."/>
            <person name="Pereira M.F."/>
            <person name="Perotto S."/>
            <person name="Peter M."/>
            <person name="Pfister S."/>
            <person name="Riley R."/>
            <person name="Sitrit Y."/>
            <person name="Stielow J.B."/>
            <person name="Szollosi G."/>
            <person name="Zifcakova L."/>
            <person name="Stursova M."/>
            <person name="Spatafora J.W."/>
            <person name="Tedersoo L."/>
            <person name="Vaario L.M."/>
            <person name="Yamada A."/>
            <person name="Yan M."/>
            <person name="Wang P."/>
            <person name="Xu J."/>
            <person name="Bruns T."/>
            <person name="Baldrian P."/>
            <person name="Vilgalys R."/>
            <person name="Dunand C."/>
            <person name="Henrissat B."/>
            <person name="Grigoriev I.V."/>
            <person name="Hibbett D."/>
            <person name="Nagy L.G."/>
            <person name="Martin F.M."/>
        </authorList>
    </citation>
    <scope>NUCLEOTIDE SEQUENCE</scope>
    <source>
        <strain evidence="1">BED1</strain>
    </source>
</reference>
<evidence type="ECO:0000313" key="1">
    <source>
        <dbReference type="EMBL" id="KAF8450930.1"/>
    </source>
</evidence>
<proteinExistence type="predicted"/>
<protein>
    <submittedName>
        <fullName evidence="1">Uncharacterized protein</fullName>
    </submittedName>
</protein>
<dbReference type="Pfam" id="PF18759">
    <property type="entry name" value="Plavaka"/>
    <property type="match status" value="1"/>
</dbReference>
<comment type="caution">
    <text evidence="1">The sequence shown here is derived from an EMBL/GenBank/DDBJ whole genome shotgun (WGS) entry which is preliminary data.</text>
</comment>
<gene>
    <name evidence="1" type="ORF">L210DRAFT_3387545</name>
</gene>
<dbReference type="InterPro" id="IPR041078">
    <property type="entry name" value="Plavaka"/>
</dbReference>
<evidence type="ECO:0000313" key="2">
    <source>
        <dbReference type="Proteomes" id="UP001194468"/>
    </source>
</evidence>
<dbReference type="Proteomes" id="UP001194468">
    <property type="component" value="Unassembled WGS sequence"/>
</dbReference>
<sequence>MCLLHSTGSACHPFILPFWVDWGDTCPSIFLTPNALHQWHKFYYNHHYCTCNG</sequence>
<name>A0AAD4C6Z3_BOLED</name>
<accession>A0AAD4C6Z3</accession>
<keyword evidence="2" id="KW-1185">Reference proteome</keyword>
<dbReference type="EMBL" id="WHUW01000002">
    <property type="protein sequence ID" value="KAF8450930.1"/>
    <property type="molecule type" value="Genomic_DNA"/>
</dbReference>
<reference evidence="1" key="1">
    <citation type="submission" date="2019-10" db="EMBL/GenBank/DDBJ databases">
        <authorList>
            <consortium name="DOE Joint Genome Institute"/>
            <person name="Kuo A."/>
            <person name="Miyauchi S."/>
            <person name="Kiss E."/>
            <person name="Drula E."/>
            <person name="Kohler A."/>
            <person name="Sanchez-Garcia M."/>
            <person name="Andreopoulos B."/>
            <person name="Barry K.W."/>
            <person name="Bonito G."/>
            <person name="Buee M."/>
            <person name="Carver A."/>
            <person name="Chen C."/>
            <person name="Cichocki N."/>
            <person name="Clum A."/>
            <person name="Culley D."/>
            <person name="Crous P.W."/>
            <person name="Fauchery L."/>
            <person name="Girlanda M."/>
            <person name="Hayes R."/>
            <person name="Keri Z."/>
            <person name="LaButti K."/>
            <person name="Lipzen A."/>
            <person name="Lombard V."/>
            <person name="Magnuson J."/>
            <person name="Maillard F."/>
            <person name="Morin E."/>
            <person name="Murat C."/>
            <person name="Nolan M."/>
            <person name="Ohm R."/>
            <person name="Pangilinan J."/>
            <person name="Pereira M."/>
            <person name="Perotto S."/>
            <person name="Peter M."/>
            <person name="Riley R."/>
            <person name="Sitrit Y."/>
            <person name="Stielow B."/>
            <person name="Szollosi G."/>
            <person name="Zifcakova L."/>
            <person name="Stursova M."/>
            <person name="Spatafora J.W."/>
            <person name="Tedersoo L."/>
            <person name="Vaario L.-M."/>
            <person name="Yamada A."/>
            <person name="Yan M."/>
            <person name="Wang P."/>
            <person name="Xu J."/>
            <person name="Bruns T."/>
            <person name="Baldrian P."/>
            <person name="Vilgalys R."/>
            <person name="Henrissat B."/>
            <person name="Grigoriev I.V."/>
            <person name="Hibbett D."/>
            <person name="Nagy L.G."/>
            <person name="Martin F.M."/>
        </authorList>
    </citation>
    <scope>NUCLEOTIDE SEQUENCE</scope>
    <source>
        <strain evidence="1">BED1</strain>
    </source>
</reference>
<organism evidence="1 2">
    <name type="scientific">Boletus edulis BED1</name>
    <dbReference type="NCBI Taxonomy" id="1328754"/>
    <lineage>
        <taxon>Eukaryota</taxon>
        <taxon>Fungi</taxon>
        <taxon>Dikarya</taxon>
        <taxon>Basidiomycota</taxon>
        <taxon>Agaricomycotina</taxon>
        <taxon>Agaricomycetes</taxon>
        <taxon>Agaricomycetidae</taxon>
        <taxon>Boletales</taxon>
        <taxon>Boletineae</taxon>
        <taxon>Boletaceae</taxon>
        <taxon>Boletoideae</taxon>
        <taxon>Boletus</taxon>
    </lineage>
</organism>